<dbReference type="eggNOG" id="ENOG502QR3B">
    <property type="taxonomic scope" value="Eukaryota"/>
</dbReference>
<dbReference type="InterPro" id="IPR010686">
    <property type="entry name" value="OBAP-like"/>
</dbReference>
<dbReference type="PANTHER" id="PTHR31360">
    <property type="match status" value="1"/>
</dbReference>
<dbReference type="GO" id="GO:0005811">
    <property type="term" value="C:lipid droplet"/>
    <property type="evidence" value="ECO:0000318"/>
    <property type="project" value="GO_Central"/>
</dbReference>
<evidence type="ECO:0000256" key="2">
    <source>
        <dbReference type="SAM" id="MobiDB-lite"/>
    </source>
</evidence>
<dbReference type="Pfam" id="PF06884">
    <property type="entry name" value="DUF1264"/>
    <property type="match status" value="2"/>
</dbReference>
<feature type="region of interest" description="Disordered" evidence="2">
    <location>
        <begin position="179"/>
        <end position="209"/>
    </location>
</feature>
<protein>
    <submittedName>
        <fullName evidence="3">Uncharacterized protein</fullName>
    </submittedName>
</protein>
<organism evidence="3 4">
    <name type="scientific">Theobroma cacao</name>
    <name type="common">Cacao</name>
    <name type="synonym">Cocoa</name>
    <dbReference type="NCBI Taxonomy" id="3641"/>
    <lineage>
        <taxon>Eukaryota</taxon>
        <taxon>Viridiplantae</taxon>
        <taxon>Streptophyta</taxon>
        <taxon>Embryophyta</taxon>
        <taxon>Tracheophyta</taxon>
        <taxon>Spermatophyta</taxon>
        <taxon>Magnoliopsida</taxon>
        <taxon>eudicotyledons</taxon>
        <taxon>Gunneridae</taxon>
        <taxon>Pentapetalae</taxon>
        <taxon>rosids</taxon>
        <taxon>malvids</taxon>
        <taxon>Malvales</taxon>
        <taxon>Malvaceae</taxon>
        <taxon>Byttnerioideae</taxon>
        <taxon>Theobroma</taxon>
    </lineage>
</organism>
<evidence type="ECO:0000313" key="4">
    <source>
        <dbReference type="Proteomes" id="UP000026915"/>
    </source>
</evidence>
<proteinExistence type="inferred from homology"/>
<keyword evidence="4" id="KW-1185">Reference proteome</keyword>
<dbReference type="InParanoid" id="A0A061EK61"/>
<accession>A0A061EK61</accession>
<sequence length="209" mass="23491">MLQKHLLSTAVVDKRSHFTRATSHVYHFPFLATHKFQENQLRPPLPSLRRPLAPSKASPPSNKSINISAHFISIGYDMTLQVEAHHFCAHQNEEMRQCLIYDSPEADAKLIGLEYIISENLFLTLPDNEKPLWHSHLGGNLPFGLPQLMMALTRDGQLYDELARDVEKRFGVSFAKERANRPELTGPTHGIHPLANGGGEGLKGDEINQ</sequence>
<dbReference type="EMBL" id="CM001882">
    <property type="protein sequence ID" value="EOY05053.1"/>
    <property type="molecule type" value="Genomic_DNA"/>
</dbReference>
<dbReference type="Proteomes" id="UP000026915">
    <property type="component" value="Chromosome 4"/>
</dbReference>
<dbReference type="PANTHER" id="PTHR31360:SF0">
    <property type="entry name" value="OIL BODY-ASSOCIATED PROTEIN 1B"/>
    <property type="match status" value="1"/>
</dbReference>
<reference evidence="3 4" key="1">
    <citation type="journal article" date="2013" name="Genome Biol.">
        <title>The genome sequence of the most widely cultivated cacao type and its use to identify candidate genes regulating pod color.</title>
        <authorList>
            <person name="Motamayor J.C."/>
            <person name="Mockaitis K."/>
            <person name="Schmutz J."/>
            <person name="Haiminen N."/>
            <person name="Iii D.L."/>
            <person name="Cornejo O."/>
            <person name="Findley S.D."/>
            <person name="Zheng P."/>
            <person name="Utro F."/>
            <person name="Royaert S."/>
            <person name="Saski C."/>
            <person name="Jenkins J."/>
            <person name="Podicheti R."/>
            <person name="Zhao M."/>
            <person name="Scheffler B.E."/>
            <person name="Stack J.C."/>
            <person name="Feltus F.A."/>
            <person name="Mustiga G.M."/>
            <person name="Amores F."/>
            <person name="Phillips W."/>
            <person name="Marelli J.P."/>
            <person name="May G.D."/>
            <person name="Shapiro H."/>
            <person name="Ma J."/>
            <person name="Bustamante C.D."/>
            <person name="Schnell R.J."/>
            <person name="Main D."/>
            <person name="Gilbert D."/>
            <person name="Parida L."/>
            <person name="Kuhn D.N."/>
        </authorList>
    </citation>
    <scope>NUCLEOTIDE SEQUENCE [LARGE SCALE GENOMIC DNA]</scope>
    <source>
        <strain evidence="4">cv. Matina 1-6</strain>
    </source>
</reference>
<gene>
    <name evidence="3" type="ORF">TCM_020156</name>
</gene>
<dbReference type="Gramene" id="EOY05053">
    <property type="protein sequence ID" value="EOY05053"/>
    <property type="gene ID" value="TCM_020156"/>
</dbReference>
<evidence type="ECO:0000313" key="3">
    <source>
        <dbReference type="EMBL" id="EOY05053.1"/>
    </source>
</evidence>
<dbReference type="AlphaFoldDB" id="A0A061EK61"/>
<dbReference type="GO" id="GO:0019915">
    <property type="term" value="P:lipid storage"/>
    <property type="evidence" value="ECO:0000318"/>
    <property type="project" value="GO_Central"/>
</dbReference>
<comment type="similarity">
    <text evidence="1">Belongs to the OBAP family.</text>
</comment>
<evidence type="ECO:0000256" key="1">
    <source>
        <dbReference type="ARBA" id="ARBA00009740"/>
    </source>
</evidence>
<dbReference type="FunCoup" id="A0A061EK61">
    <property type="interactions" value="106"/>
</dbReference>
<name>A0A061EK61_THECC</name>
<dbReference type="HOGENOM" id="CLU_1317464_0_0_1"/>